<dbReference type="PIRSF" id="PIRSF000441">
    <property type="entry name" value="CysE"/>
    <property type="match status" value="1"/>
</dbReference>
<dbReference type="InterPro" id="IPR001451">
    <property type="entry name" value="Hexapep"/>
</dbReference>
<dbReference type="Pfam" id="PF14602">
    <property type="entry name" value="Hexapep_2"/>
    <property type="match status" value="1"/>
</dbReference>
<dbReference type="InterPro" id="IPR045304">
    <property type="entry name" value="LbH_SAT"/>
</dbReference>
<comment type="similarity">
    <text evidence="1 5">Belongs to the transferase hexapeptide repeat family.</text>
</comment>
<dbReference type="InterPro" id="IPR005881">
    <property type="entry name" value="Ser_O-AcTrfase"/>
</dbReference>
<dbReference type="EC" id="2.3.1.30" evidence="5"/>
<dbReference type="InterPro" id="IPR011004">
    <property type="entry name" value="Trimer_LpxA-like_sf"/>
</dbReference>
<comment type="catalytic activity">
    <reaction evidence="5">
        <text>L-serine + acetyl-CoA = O-acetyl-L-serine + CoA</text>
        <dbReference type="Rhea" id="RHEA:24560"/>
        <dbReference type="ChEBI" id="CHEBI:33384"/>
        <dbReference type="ChEBI" id="CHEBI:57287"/>
        <dbReference type="ChEBI" id="CHEBI:57288"/>
        <dbReference type="ChEBI" id="CHEBI:58340"/>
        <dbReference type="EC" id="2.3.1.30"/>
    </reaction>
</comment>
<evidence type="ECO:0000256" key="1">
    <source>
        <dbReference type="ARBA" id="ARBA00007274"/>
    </source>
</evidence>
<evidence type="ECO:0000256" key="5">
    <source>
        <dbReference type="PIRNR" id="PIRNR000441"/>
    </source>
</evidence>
<dbReference type="CDD" id="cd03354">
    <property type="entry name" value="LbH_SAT"/>
    <property type="match status" value="1"/>
</dbReference>
<dbReference type="SUPFAM" id="SSF51161">
    <property type="entry name" value="Trimeric LpxA-like enzymes"/>
    <property type="match status" value="1"/>
</dbReference>
<evidence type="ECO:0000313" key="7">
    <source>
        <dbReference type="Proteomes" id="UP000254424"/>
    </source>
</evidence>
<protein>
    <recommendedName>
        <fullName evidence="5">Serine acetyltransferase</fullName>
        <ecNumber evidence="5">2.3.1.30</ecNumber>
    </recommendedName>
</protein>
<accession>A0A380YSS0</accession>
<dbReference type="OrthoDB" id="9814490at2"/>
<dbReference type="GO" id="GO:0005737">
    <property type="term" value="C:cytoplasm"/>
    <property type="evidence" value="ECO:0007669"/>
    <property type="project" value="InterPro"/>
</dbReference>
<dbReference type="EMBL" id="UFSX01000001">
    <property type="protein sequence ID" value="SUV29512.1"/>
    <property type="molecule type" value="Genomic_DNA"/>
</dbReference>
<sequence>MINSIEKLHSYKTEDLKRYGNHKPTFKDLILHNESWYIYQYIKHLRYVEYYRNTKKSKILFLYHFFKYKRLGFKLKITIYPNTVGPGFRIYHVGDFIHVKPTCRIGRNCTILPGVVFGNKYEQADNAPVVVGDNCYLGLGAKIFGSVKIGNNVTIGANSVVTKDIPDNAIVGGIPAKIIRFKGNANKERE</sequence>
<dbReference type="AlphaFoldDB" id="A0A380YSS0"/>
<dbReference type="GeneID" id="93071404"/>
<keyword evidence="2 5" id="KW-0808">Transferase</keyword>
<evidence type="ECO:0000256" key="4">
    <source>
        <dbReference type="ARBA" id="ARBA00023315"/>
    </source>
</evidence>
<dbReference type="GO" id="GO:0006535">
    <property type="term" value="P:cysteine biosynthetic process from serine"/>
    <property type="evidence" value="ECO:0007669"/>
    <property type="project" value="InterPro"/>
</dbReference>
<reference evidence="6 7" key="1">
    <citation type="submission" date="2018-06" db="EMBL/GenBank/DDBJ databases">
        <authorList>
            <consortium name="Pathogen Informatics"/>
            <person name="Doyle S."/>
        </authorList>
    </citation>
    <scope>NUCLEOTIDE SEQUENCE [LARGE SCALE GENOMIC DNA]</scope>
    <source>
        <strain evidence="6 7">NCTC11155</strain>
    </source>
</reference>
<keyword evidence="4 5" id="KW-0012">Acyltransferase</keyword>
<dbReference type="InterPro" id="IPR018357">
    <property type="entry name" value="Hexapep_transf_CS"/>
</dbReference>
<organism evidence="6 7">
    <name type="scientific">Bacteroides eggerthii</name>
    <dbReference type="NCBI Taxonomy" id="28111"/>
    <lineage>
        <taxon>Bacteria</taxon>
        <taxon>Pseudomonadati</taxon>
        <taxon>Bacteroidota</taxon>
        <taxon>Bacteroidia</taxon>
        <taxon>Bacteroidales</taxon>
        <taxon>Bacteroidaceae</taxon>
        <taxon>Bacteroides</taxon>
    </lineage>
</organism>
<gene>
    <name evidence="6" type="primary">cysE_1</name>
    <name evidence="6" type="ORF">NCTC11155_01499</name>
</gene>
<keyword evidence="3" id="KW-0677">Repeat</keyword>
<name>A0A380YSS0_9BACE</name>
<evidence type="ECO:0000256" key="2">
    <source>
        <dbReference type="ARBA" id="ARBA00022679"/>
    </source>
</evidence>
<proteinExistence type="inferred from homology"/>
<dbReference type="Gene3D" id="2.160.10.10">
    <property type="entry name" value="Hexapeptide repeat proteins"/>
    <property type="match status" value="1"/>
</dbReference>
<dbReference type="Proteomes" id="UP000254424">
    <property type="component" value="Unassembled WGS sequence"/>
</dbReference>
<dbReference type="GO" id="GO:0009001">
    <property type="term" value="F:serine O-acetyltransferase activity"/>
    <property type="evidence" value="ECO:0007669"/>
    <property type="project" value="UniProtKB-EC"/>
</dbReference>
<dbReference type="PROSITE" id="PS00101">
    <property type="entry name" value="HEXAPEP_TRANSFERASES"/>
    <property type="match status" value="1"/>
</dbReference>
<evidence type="ECO:0000313" key="6">
    <source>
        <dbReference type="EMBL" id="SUV29512.1"/>
    </source>
</evidence>
<dbReference type="RefSeq" id="WP_004290653.1">
    <property type="nucleotide sequence ID" value="NZ_CABKNQ010000018.1"/>
</dbReference>
<dbReference type="STRING" id="483216.BACEGG_02331"/>
<evidence type="ECO:0000256" key="3">
    <source>
        <dbReference type="ARBA" id="ARBA00022737"/>
    </source>
</evidence>
<dbReference type="PANTHER" id="PTHR42811">
    <property type="entry name" value="SERINE ACETYLTRANSFERASE"/>
    <property type="match status" value="1"/>
</dbReference>